<evidence type="ECO:0000256" key="5">
    <source>
        <dbReference type="PROSITE-ProRule" id="PRU01023"/>
    </source>
</evidence>
<comment type="caution">
    <text evidence="5">Lacks conserved residue(s) required for the propagation of feature annotation.</text>
</comment>
<dbReference type="PRINTS" id="PR02008">
    <property type="entry name" value="RCMTFAMILY"/>
</dbReference>
<keyword evidence="4 5" id="KW-0694">RNA-binding</keyword>
<protein>
    <submittedName>
        <fullName evidence="8">RNA-(M5C) methyltransferase</fullName>
    </submittedName>
</protein>
<feature type="binding site" evidence="5">
    <location>
        <position position="85"/>
    </location>
    <ligand>
        <name>S-adenosyl-L-methionine</name>
        <dbReference type="ChEBI" id="CHEBI:59789"/>
    </ligand>
</feature>
<dbReference type="InterPro" id="IPR011023">
    <property type="entry name" value="Nop2p"/>
</dbReference>
<dbReference type="GO" id="GO:0009383">
    <property type="term" value="F:rRNA (cytosine-C5-)-methyltransferase activity"/>
    <property type="evidence" value="ECO:0007669"/>
    <property type="project" value="TreeGrafter"/>
</dbReference>
<sequence>MALAPQPNETVVDLAASPGGKTTHIGALMNNTGLLYANELKKERLASLSANIQRMGVTNAIVCNYDGRDLPKAIGNFQCDRALLDAPCSGTGVIWKDPGVKTSRSAEDIWKTVKIQKELLLSAIDMVDADSKTGGYVVYSTCSILVEENELVVDYALRRRNVKVVSTGLDFGQDAFTKFRQHRVHPSISKAKRYYPHVHNIDGFFVCKLKKLSNEIPKTEEAKVAIEAAKKKKEELREKKLENGGGGRRFGNKGGKKKKFHKARGARDTY</sequence>
<name>A0AAX4PCX9_9CHLO</name>
<dbReference type="GO" id="GO:0070475">
    <property type="term" value="P:rRNA base methylation"/>
    <property type="evidence" value="ECO:0007669"/>
    <property type="project" value="TreeGrafter"/>
</dbReference>
<feature type="domain" description="SAM-dependent MTase RsmB/NOP-type" evidence="7">
    <location>
        <begin position="1"/>
        <end position="212"/>
    </location>
</feature>
<keyword evidence="1 5" id="KW-0489">Methyltransferase</keyword>
<dbReference type="InterPro" id="IPR029063">
    <property type="entry name" value="SAM-dependent_MTases_sf"/>
</dbReference>
<dbReference type="PANTHER" id="PTHR22807">
    <property type="entry name" value="NOP2 YEAST -RELATED NOL1/NOP2/FMU SUN DOMAIN-CONTAINING"/>
    <property type="match status" value="1"/>
</dbReference>
<keyword evidence="9" id="KW-1185">Reference proteome</keyword>
<dbReference type="Gene3D" id="3.40.50.150">
    <property type="entry name" value="Vaccinia Virus protein VP39"/>
    <property type="match status" value="1"/>
</dbReference>
<feature type="active site" description="Nucleophile" evidence="5">
    <location>
        <position position="142"/>
    </location>
</feature>
<feature type="compositionally biased region" description="Basic residues" evidence="6">
    <location>
        <begin position="250"/>
        <end position="264"/>
    </location>
</feature>
<dbReference type="InterPro" id="IPR049560">
    <property type="entry name" value="MeTrfase_RsmB-F_NOP2_cat"/>
</dbReference>
<dbReference type="GO" id="GO:0003723">
    <property type="term" value="F:RNA binding"/>
    <property type="evidence" value="ECO:0007669"/>
    <property type="project" value="UniProtKB-UniRule"/>
</dbReference>
<keyword evidence="2 5" id="KW-0808">Transferase</keyword>
<dbReference type="NCBIfam" id="TIGR00446">
    <property type="entry name" value="nop2p"/>
    <property type="match status" value="1"/>
</dbReference>
<comment type="similarity">
    <text evidence="5">Belongs to the class I-like SAM-binding methyltransferase superfamily. RsmB/NOP family.</text>
</comment>
<evidence type="ECO:0000256" key="1">
    <source>
        <dbReference type="ARBA" id="ARBA00022603"/>
    </source>
</evidence>
<accession>A0AAX4PCX9</accession>
<feature type="region of interest" description="Disordered" evidence="6">
    <location>
        <begin position="233"/>
        <end position="270"/>
    </location>
</feature>
<evidence type="ECO:0000256" key="6">
    <source>
        <dbReference type="SAM" id="MobiDB-lite"/>
    </source>
</evidence>
<dbReference type="Proteomes" id="UP001472866">
    <property type="component" value="Chromosome 09"/>
</dbReference>
<evidence type="ECO:0000256" key="2">
    <source>
        <dbReference type="ARBA" id="ARBA00022679"/>
    </source>
</evidence>
<feature type="binding site" evidence="5">
    <location>
        <position position="39"/>
    </location>
    <ligand>
        <name>S-adenosyl-L-methionine</name>
        <dbReference type="ChEBI" id="CHEBI:59789"/>
    </ligand>
</feature>
<dbReference type="SUPFAM" id="SSF53335">
    <property type="entry name" value="S-adenosyl-L-methionine-dependent methyltransferases"/>
    <property type="match status" value="1"/>
</dbReference>
<evidence type="ECO:0000313" key="9">
    <source>
        <dbReference type="Proteomes" id="UP001472866"/>
    </source>
</evidence>
<evidence type="ECO:0000313" key="8">
    <source>
        <dbReference type="EMBL" id="WZN64210.1"/>
    </source>
</evidence>
<evidence type="ECO:0000256" key="4">
    <source>
        <dbReference type="ARBA" id="ARBA00022884"/>
    </source>
</evidence>
<evidence type="ECO:0000256" key="3">
    <source>
        <dbReference type="ARBA" id="ARBA00022691"/>
    </source>
</evidence>
<dbReference type="AlphaFoldDB" id="A0AAX4PCX9"/>
<dbReference type="InterPro" id="IPR023267">
    <property type="entry name" value="RCMT"/>
</dbReference>
<dbReference type="GO" id="GO:0005730">
    <property type="term" value="C:nucleolus"/>
    <property type="evidence" value="ECO:0007669"/>
    <property type="project" value="TreeGrafter"/>
</dbReference>
<dbReference type="InterPro" id="IPR001678">
    <property type="entry name" value="MeTrfase_RsmB-F_NOP2_dom"/>
</dbReference>
<feature type="compositionally biased region" description="Basic and acidic residues" evidence="6">
    <location>
        <begin position="233"/>
        <end position="242"/>
    </location>
</feature>
<evidence type="ECO:0000259" key="7">
    <source>
        <dbReference type="PROSITE" id="PS51686"/>
    </source>
</evidence>
<dbReference type="PROSITE" id="PS51686">
    <property type="entry name" value="SAM_MT_RSMB_NOP"/>
    <property type="match status" value="1"/>
</dbReference>
<dbReference type="EMBL" id="CP151509">
    <property type="protein sequence ID" value="WZN64210.1"/>
    <property type="molecule type" value="Genomic_DNA"/>
</dbReference>
<gene>
    <name evidence="8" type="ORF">HKI87_09g57640</name>
</gene>
<organism evidence="8 9">
    <name type="scientific">Chloropicon roscoffensis</name>
    <dbReference type="NCBI Taxonomy" id="1461544"/>
    <lineage>
        <taxon>Eukaryota</taxon>
        <taxon>Viridiplantae</taxon>
        <taxon>Chlorophyta</taxon>
        <taxon>Chloropicophyceae</taxon>
        <taxon>Chloropicales</taxon>
        <taxon>Chloropicaceae</taxon>
        <taxon>Chloropicon</taxon>
    </lineage>
</organism>
<dbReference type="PANTHER" id="PTHR22807:SF30">
    <property type="entry name" value="28S RRNA (CYTOSINE(4447)-C(5))-METHYLTRANSFERASE-RELATED"/>
    <property type="match status" value="1"/>
</dbReference>
<proteinExistence type="inferred from homology"/>
<dbReference type="Pfam" id="PF01189">
    <property type="entry name" value="Methyltr_RsmB-F"/>
    <property type="match status" value="1"/>
</dbReference>
<dbReference type="GO" id="GO:0000470">
    <property type="term" value="P:maturation of LSU-rRNA"/>
    <property type="evidence" value="ECO:0007669"/>
    <property type="project" value="TreeGrafter"/>
</dbReference>
<feature type="binding site" evidence="5">
    <location>
        <position position="66"/>
    </location>
    <ligand>
        <name>S-adenosyl-L-methionine</name>
        <dbReference type="ChEBI" id="CHEBI:59789"/>
    </ligand>
</feature>
<keyword evidence="3 5" id="KW-0949">S-adenosyl-L-methionine</keyword>
<reference evidence="8 9" key="1">
    <citation type="submission" date="2024-03" db="EMBL/GenBank/DDBJ databases">
        <title>Complete genome sequence of the green alga Chloropicon roscoffensis RCC1871.</title>
        <authorList>
            <person name="Lemieux C."/>
            <person name="Pombert J.-F."/>
            <person name="Otis C."/>
            <person name="Turmel M."/>
        </authorList>
    </citation>
    <scope>NUCLEOTIDE SEQUENCE [LARGE SCALE GENOMIC DNA]</scope>
    <source>
        <strain evidence="8 9">RCC1871</strain>
    </source>
</reference>